<dbReference type="InterPro" id="IPR004468">
    <property type="entry name" value="CTP_synthase"/>
</dbReference>
<dbReference type="PANTHER" id="PTHR11550">
    <property type="entry name" value="CTP SYNTHASE"/>
    <property type="match status" value="1"/>
</dbReference>
<evidence type="ECO:0008006" key="4">
    <source>
        <dbReference type="Google" id="ProtNLM"/>
    </source>
</evidence>
<gene>
    <name evidence="2" type="ORF">Fmac_018724</name>
</gene>
<accession>A0ABD1M6G9</accession>
<comment type="caution">
    <text evidence="2">The sequence shown here is derived from an EMBL/GenBank/DDBJ whole genome shotgun (WGS) entry which is preliminary data.</text>
</comment>
<dbReference type="InterPro" id="IPR008811">
    <property type="entry name" value="Glycosyl_hydrolases_36"/>
</dbReference>
<keyword evidence="3" id="KW-1185">Reference proteome</keyword>
<protein>
    <recommendedName>
        <fullName evidence="4">CTP synthase (glutamine hydrolyzing)</fullName>
    </recommendedName>
</protein>
<evidence type="ECO:0000313" key="3">
    <source>
        <dbReference type="Proteomes" id="UP001603857"/>
    </source>
</evidence>
<evidence type="ECO:0000256" key="1">
    <source>
        <dbReference type="ARBA" id="ARBA00023277"/>
    </source>
</evidence>
<sequence>MKRGSHAIMHYTMQRSSHVVLYGFYTAILCWTLHGRAVLQGNDQNEIEICVESGYPAAEEFDGTYLVFVTDGSDPYEVITIFVKTVEKHLQTFALFDNGIICCMSHNTDRLYSVATETNLKEWTTRTKVYDRCHEPALLHASVARNRKLIMDWVLARDLENVTYKEVIIDRSVDPEAYKAAWSLLKGANGVLVPGGFGDRGVQGKILATKYAREHN</sequence>
<dbReference type="Gene3D" id="3.40.50.880">
    <property type="match status" value="1"/>
</dbReference>
<dbReference type="Proteomes" id="UP001603857">
    <property type="component" value="Unassembled WGS sequence"/>
</dbReference>
<reference evidence="2 3" key="1">
    <citation type="submission" date="2024-08" db="EMBL/GenBank/DDBJ databases">
        <title>Insights into the chromosomal genome structure of Flemingia macrophylla.</title>
        <authorList>
            <person name="Ding Y."/>
            <person name="Zhao Y."/>
            <person name="Bi W."/>
            <person name="Wu M."/>
            <person name="Zhao G."/>
            <person name="Gong Y."/>
            <person name="Li W."/>
            <person name="Zhang P."/>
        </authorList>
    </citation>
    <scope>NUCLEOTIDE SEQUENCE [LARGE SCALE GENOMIC DNA]</scope>
    <source>
        <strain evidence="2">DYQJB</strain>
        <tissue evidence="2">Leaf</tissue>
    </source>
</reference>
<dbReference type="SUPFAM" id="SSF52317">
    <property type="entry name" value="Class I glutamine amidotransferase-like"/>
    <property type="match status" value="1"/>
</dbReference>
<proteinExistence type="predicted"/>
<name>A0ABD1M6G9_9FABA</name>
<evidence type="ECO:0000313" key="2">
    <source>
        <dbReference type="EMBL" id="KAL2331143.1"/>
    </source>
</evidence>
<dbReference type="InterPro" id="IPR029062">
    <property type="entry name" value="Class_I_gatase-like"/>
</dbReference>
<keyword evidence="1" id="KW-0119">Carbohydrate metabolism</keyword>
<dbReference type="EMBL" id="JBGMDY010000006">
    <property type="protein sequence ID" value="KAL2331143.1"/>
    <property type="molecule type" value="Genomic_DNA"/>
</dbReference>
<organism evidence="2 3">
    <name type="scientific">Flemingia macrophylla</name>
    <dbReference type="NCBI Taxonomy" id="520843"/>
    <lineage>
        <taxon>Eukaryota</taxon>
        <taxon>Viridiplantae</taxon>
        <taxon>Streptophyta</taxon>
        <taxon>Embryophyta</taxon>
        <taxon>Tracheophyta</taxon>
        <taxon>Spermatophyta</taxon>
        <taxon>Magnoliopsida</taxon>
        <taxon>eudicotyledons</taxon>
        <taxon>Gunneridae</taxon>
        <taxon>Pentapetalae</taxon>
        <taxon>rosids</taxon>
        <taxon>fabids</taxon>
        <taxon>Fabales</taxon>
        <taxon>Fabaceae</taxon>
        <taxon>Papilionoideae</taxon>
        <taxon>50 kb inversion clade</taxon>
        <taxon>NPAAA clade</taxon>
        <taxon>indigoferoid/millettioid clade</taxon>
        <taxon>Phaseoleae</taxon>
        <taxon>Flemingia</taxon>
    </lineage>
</organism>
<dbReference type="PANTHER" id="PTHR11550:SF0">
    <property type="entry name" value="CTP SYNTHASE-RELATED"/>
    <property type="match status" value="1"/>
</dbReference>
<dbReference type="Pfam" id="PF05691">
    <property type="entry name" value="Raffinose_syn"/>
    <property type="match status" value="1"/>
</dbReference>
<dbReference type="AlphaFoldDB" id="A0ABD1M6G9"/>